<organism evidence="2 3">
    <name type="scientific">Euzebya pacifica</name>
    <dbReference type="NCBI Taxonomy" id="1608957"/>
    <lineage>
        <taxon>Bacteria</taxon>
        <taxon>Bacillati</taxon>
        <taxon>Actinomycetota</taxon>
        <taxon>Nitriliruptoria</taxon>
        <taxon>Euzebyales</taxon>
    </lineage>
</organism>
<evidence type="ECO:0000313" key="3">
    <source>
        <dbReference type="Proteomes" id="UP000264006"/>
    </source>
</evidence>
<dbReference type="EMBL" id="CP031165">
    <property type="protein sequence ID" value="AXV07750.1"/>
    <property type="molecule type" value="Genomic_DNA"/>
</dbReference>
<dbReference type="PANTHER" id="PTHR45036">
    <property type="entry name" value="METHYLTRANSFERASE LIKE 7B"/>
    <property type="match status" value="1"/>
</dbReference>
<dbReference type="GO" id="GO:0008757">
    <property type="term" value="F:S-adenosylmethionine-dependent methyltransferase activity"/>
    <property type="evidence" value="ECO:0007669"/>
    <property type="project" value="InterPro"/>
</dbReference>
<evidence type="ECO:0000259" key="1">
    <source>
        <dbReference type="Pfam" id="PF08241"/>
    </source>
</evidence>
<dbReference type="InterPro" id="IPR013216">
    <property type="entry name" value="Methyltransf_11"/>
</dbReference>
<feature type="domain" description="Methyltransferase type 11" evidence="1">
    <location>
        <begin position="52"/>
        <end position="145"/>
    </location>
</feature>
<dbReference type="CDD" id="cd02440">
    <property type="entry name" value="AdoMet_MTases"/>
    <property type="match status" value="1"/>
</dbReference>
<gene>
    <name evidence="2" type="ORF">DVS28_a3073</name>
</gene>
<proteinExistence type="predicted"/>
<sequence length="217" mass="23519">MAARSDRRDFTQAPLRGRVEAFLLSVGAPADEKLMGDRKRATIGTLTGTVVEFGPGPGGNMGYYGPDVHLIAIEPNPAMHDRLREAADRHGVDMEIRTQHGEDLDLPDGAADAVVGTLLLCGVDDPAMVVEQIKRVLRPGGTYVFFEHVVAEAGSGTRRLQRVVAGPHRWLFNGCELDRDTGALLRDAGFTDIDIEPIDAGPGAVWTRPRIFGRAIR</sequence>
<keyword evidence="3" id="KW-1185">Reference proteome</keyword>
<dbReference type="SUPFAM" id="SSF53335">
    <property type="entry name" value="S-adenosyl-L-methionine-dependent methyltransferases"/>
    <property type="match status" value="1"/>
</dbReference>
<dbReference type="InterPro" id="IPR052356">
    <property type="entry name" value="Thiol_S-MT"/>
</dbReference>
<dbReference type="Gene3D" id="3.40.50.150">
    <property type="entry name" value="Vaccinia Virus protein VP39"/>
    <property type="match status" value="1"/>
</dbReference>
<dbReference type="AlphaFoldDB" id="A0A346XZV3"/>
<dbReference type="Proteomes" id="UP000264006">
    <property type="component" value="Chromosome"/>
</dbReference>
<dbReference type="InterPro" id="IPR029063">
    <property type="entry name" value="SAM-dependent_MTases_sf"/>
</dbReference>
<accession>A0A346XZV3</accession>
<dbReference type="RefSeq" id="WP_164710585.1">
    <property type="nucleotide sequence ID" value="NZ_CP031165.1"/>
</dbReference>
<evidence type="ECO:0000313" key="2">
    <source>
        <dbReference type="EMBL" id="AXV07750.1"/>
    </source>
</evidence>
<dbReference type="KEGG" id="euz:DVS28_a3073"/>
<name>A0A346XZV3_9ACTN</name>
<dbReference type="Pfam" id="PF08241">
    <property type="entry name" value="Methyltransf_11"/>
    <property type="match status" value="1"/>
</dbReference>
<dbReference type="PANTHER" id="PTHR45036:SF1">
    <property type="entry name" value="METHYLTRANSFERASE LIKE 7A"/>
    <property type="match status" value="1"/>
</dbReference>
<reference evidence="2 3" key="1">
    <citation type="submission" date="2018-09" db="EMBL/GenBank/DDBJ databases">
        <title>Complete genome sequence of Euzebya sp. DY32-46 isolated from seawater of Pacific Ocean.</title>
        <authorList>
            <person name="Xu L."/>
            <person name="Wu Y.-H."/>
            <person name="Xu X.-W."/>
        </authorList>
    </citation>
    <scope>NUCLEOTIDE SEQUENCE [LARGE SCALE GENOMIC DNA]</scope>
    <source>
        <strain evidence="2 3">DY32-46</strain>
    </source>
</reference>
<protein>
    <recommendedName>
        <fullName evidence="1">Methyltransferase type 11 domain-containing protein</fullName>
    </recommendedName>
</protein>